<feature type="region of interest" description="Disordered" evidence="5">
    <location>
        <begin position="249"/>
        <end position="284"/>
    </location>
</feature>
<dbReference type="InterPro" id="IPR010301">
    <property type="entry name" value="RRP1"/>
</dbReference>
<evidence type="ECO:0000256" key="5">
    <source>
        <dbReference type="SAM" id="MobiDB-lite"/>
    </source>
</evidence>
<reference evidence="6 7" key="1">
    <citation type="journal article" date="2021" name="DNA Res.">
        <title>Genome analysis of Candida subhashii reveals its hybrid nature and dual mitochondrial genome conformations.</title>
        <authorList>
            <person name="Mixao V."/>
            <person name="Hegedusova E."/>
            <person name="Saus E."/>
            <person name="Pryszcz L.P."/>
            <person name="Cillingova A."/>
            <person name="Nosek J."/>
            <person name="Gabaldon T."/>
        </authorList>
    </citation>
    <scope>NUCLEOTIDE SEQUENCE [LARGE SCALE GENOMIC DNA]</scope>
    <source>
        <strain evidence="6 7">CBS 10753</strain>
    </source>
</reference>
<feature type="compositionally biased region" description="Acidic residues" evidence="5">
    <location>
        <begin position="253"/>
        <end position="284"/>
    </location>
</feature>
<dbReference type="GeneID" id="73467545"/>
<dbReference type="Pfam" id="PF05997">
    <property type="entry name" value="Nop52"/>
    <property type="match status" value="1"/>
</dbReference>
<evidence type="ECO:0000256" key="3">
    <source>
        <dbReference type="ARBA" id="ARBA00022552"/>
    </source>
</evidence>
<name>A0A8J5QR47_9ASCO</name>
<evidence type="ECO:0000313" key="6">
    <source>
        <dbReference type="EMBL" id="KAG7665724.1"/>
    </source>
</evidence>
<evidence type="ECO:0000256" key="1">
    <source>
        <dbReference type="ARBA" id="ARBA00004123"/>
    </source>
</evidence>
<keyword evidence="4" id="KW-0539">Nucleus</keyword>
<dbReference type="GO" id="GO:0030688">
    <property type="term" value="C:preribosome, small subunit precursor"/>
    <property type="evidence" value="ECO:0007669"/>
    <property type="project" value="InterPro"/>
</dbReference>
<dbReference type="Proteomes" id="UP000694255">
    <property type="component" value="Unassembled WGS sequence"/>
</dbReference>
<accession>A0A8J5QR47</accession>
<comment type="similarity">
    <text evidence="2">Belongs to the RRP1 family.</text>
</comment>
<proteinExistence type="inferred from homology"/>
<dbReference type="PANTHER" id="PTHR13026:SF0">
    <property type="entry name" value="RIBOSOMAL RNA PROCESSING 1B"/>
    <property type="match status" value="1"/>
</dbReference>
<dbReference type="GO" id="GO:0005634">
    <property type="term" value="C:nucleus"/>
    <property type="evidence" value="ECO:0007669"/>
    <property type="project" value="UniProtKB-SubCell"/>
</dbReference>
<dbReference type="RefSeq" id="XP_049265956.1">
    <property type="nucleotide sequence ID" value="XM_049410451.1"/>
</dbReference>
<comment type="subcellular location">
    <subcellularLocation>
        <location evidence="1">Nucleus</location>
    </subcellularLocation>
</comment>
<dbReference type="EMBL" id="JAGSYN010000047">
    <property type="protein sequence ID" value="KAG7665724.1"/>
    <property type="molecule type" value="Genomic_DNA"/>
</dbReference>
<evidence type="ECO:0000313" key="7">
    <source>
        <dbReference type="Proteomes" id="UP000694255"/>
    </source>
</evidence>
<dbReference type="AlphaFoldDB" id="A0A8J5QR47"/>
<dbReference type="PANTHER" id="PTHR13026">
    <property type="entry name" value="NNP-1 PROTEIN NOVEL NUCLEAR PROTEIN 1 NOP52"/>
    <property type="match status" value="1"/>
</dbReference>
<evidence type="ECO:0008006" key="8">
    <source>
        <dbReference type="Google" id="ProtNLM"/>
    </source>
</evidence>
<evidence type="ECO:0000256" key="2">
    <source>
        <dbReference type="ARBA" id="ARBA00006374"/>
    </source>
</evidence>
<evidence type="ECO:0000256" key="4">
    <source>
        <dbReference type="ARBA" id="ARBA00023242"/>
    </source>
</evidence>
<gene>
    <name evidence="6" type="ORF">J8A68_000744</name>
</gene>
<dbReference type="GO" id="GO:0006364">
    <property type="term" value="P:rRNA processing"/>
    <property type="evidence" value="ECO:0007669"/>
    <property type="project" value="UniProtKB-KW"/>
</dbReference>
<comment type="caution">
    <text evidence="6">The sequence shown here is derived from an EMBL/GenBank/DDBJ whole genome shotgun (WGS) entry which is preliminary data.</text>
</comment>
<dbReference type="OrthoDB" id="2019504at2759"/>
<keyword evidence="7" id="KW-1185">Reference proteome</keyword>
<protein>
    <recommendedName>
        <fullName evidence="8">Ribosomal RNA-processing protein 1</fullName>
    </recommendedName>
</protein>
<organism evidence="6 7">
    <name type="scientific">[Candida] subhashii</name>
    <dbReference type="NCBI Taxonomy" id="561895"/>
    <lineage>
        <taxon>Eukaryota</taxon>
        <taxon>Fungi</taxon>
        <taxon>Dikarya</taxon>
        <taxon>Ascomycota</taxon>
        <taxon>Saccharomycotina</taxon>
        <taxon>Pichiomycetes</taxon>
        <taxon>Debaryomycetaceae</taxon>
        <taxon>Spathaspora</taxon>
    </lineage>
</organism>
<keyword evidence="3" id="KW-0698">rRNA processing</keyword>
<sequence length="284" mass="33504">MSTSSAFVKKLASNDRPTREAALESLKRFLSSKSSKKLSELDLSKLWKGLYYSMWFCDRPRAQERLAEQLGSLFSDCISRDQFCSFVSSFWVIMISEWPNVDQWRVDKYYLLIRRVLRHNFKMLKLNNWDEELVKNWLEVLEKEGGVLSGDKKIAYALPYHICDIYLDELELIIFEELKGDQEVLENYKKDDKEYIELYESLFKRKLQIVEDIPIKQLISPFEHLNKDALLKTLREKCADEVLNDERLKDWGVVEDDESDSEEDGEADSASEDEDESEDEWKGF</sequence>